<organism evidence="2 3">
    <name type="scientific">Melghirimyces algeriensis</name>
    <dbReference type="NCBI Taxonomy" id="910412"/>
    <lineage>
        <taxon>Bacteria</taxon>
        <taxon>Bacillati</taxon>
        <taxon>Bacillota</taxon>
        <taxon>Bacilli</taxon>
        <taxon>Bacillales</taxon>
        <taxon>Thermoactinomycetaceae</taxon>
        <taxon>Melghirimyces</taxon>
    </lineage>
</organism>
<sequence>MNPVFPIPDSELAQKATHYAKELSSPALFNHLIRTYAFGYAVGQKANLTLDSELFYLGAVLHDLGLTEPFKDGERPFEVEGGAVAHTFLTKQGYPMEKADAVKEAIELHASVKAEEKQPEIALVHIGVMVDAGLRMDSLTEHEVRQIIEEYPRLGIQQAMIEAFTYQIKQKNDTRLLQIIQAVEQHSHFND</sequence>
<gene>
    <name evidence="2" type="ORF">SAMN06264849_102253</name>
</gene>
<dbReference type="PANTHER" id="PTHR35569:SF1">
    <property type="entry name" value="CYANAMIDE HYDRATASE DDI2-RELATED"/>
    <property type="match status" value="1"/>
</dbReference>
<dbReference type="PANTHER" id="PTHR35569">
    <property type="entry name" value="CYANAMIDE HYDRATASE DDI2-RELATED"/>
    <property type="match status" value="1"/>
</dbReference>
<dbReference type="SUPFAM" id="SSF109604">
    <property type="entry name" value="HD-domain/PDEase-like"/>
    <property type="match status" value="1"/>
</dbReference>
<evidence type="ECO:0000259" key="1">
    <source>
        <dbReference type="Pfam" id="PF01966"/>
    </source>
</evidence>
<accession>A0A521BNX8</accession>
<dbReference type="Pfam" id="PF01966">
    <property type="entry name" value="HD"/>
    <property type="match status" value="1"/>
</dbReference>
<evidence type="ECO:0000313" key="2">
    <source>
        <dbReference type="EMBL" id="SMO48848.1"/>
    </source>
</evidence>
<reference evidence="2 3" key="1">
    <citation type="submission" date="2017-05" db="EMBL/GenBank/DDBJ databases">
        <authorList>
            <person name="Varghese N."/>
            <person name="Submissions S."/>
        </authorList>
    </citation>
    <scope>NUCLEOTIDE SEQUENCE [LARGE SCALE GENOMIC DNA]</scope>
    <source>
        <strain evidence="2 3">DSM 45474</strain>
    </source>
</reference>
<dbReference type="Proteomes" id="UP000315636">
    <property type="component" value="Unassembled WGS sequence"/>
</dbReference>
<dbReference type="AlphaFoldDB" id="A0A521BNX8"/>
<name>A0A521BNX8_9BACL</name>
<feature type="domain" description="HD" evidence="1">
    <location>
        <begin position="29"/>
        <end position="114"/>
    </location>
</feature>
<dbReference type="EMBL" id="FXTI01000002">
    <property type="protein sequence ID" value="SMO48848.1"/>
    <property type="molecule type" value="Genomic_DNA"/>
</dbReference>
<evidence type="ECO:0000313" key="3">
    <source>
        <dbReference type="Proteomes" id="UP000315636"/>
    </source>
</evidence>
<dbReference type="InterPro" id="IPR006674">
    <property type="entry name" value="HD_domain"/>
</dbReference>
<keyword evidence="3" id="KW-1185">Reference proteome</keyword>
<proteinExistence type="predicted"/>
<dbReference type="RefSeq" id="WP_185956026.1">
    <property type="nucleotide sequence ID" value="NZ_FXTI01000002.1"/>
</dbReference>
<dbReference type="Gene3D" id="1.10.3210.10">
    <property type="entry name" value="Hypothetical protein af1432"/>
    <property type="match status" value="1"/>
</dbReference>
<protein>
    <submittedName>
        <fullName evidence="2">HD domain-containing protein</fullName>
    </submittedName>
</protein>